<keyword evidence="7 8" id="KW-0472">Membrane</keyword>
<sequence length="322" mass="35771">MSDLSTSLPQATAPRPDVVTHTLWGAISSRLVIAVPYLWLLLLFLIPFLIVFKISLSQTAIAMPPYTPTFDLSAGISGLWEGIREFSFDNYLWLVDDPLYFNAYVSSVVIAGISTFLALLVGFPIAYGMARAPTTLRPLLLMLVILPFWTSFLIRVYAWIGILKPEGLLNQFLIWTGIIDQPLIILNTHTAIFIGIVYSYLPFMVLPLYSTLEKMDYSLIEAAQDLGCPPIAAFWKITFPLAMPGIVAGCLLVFIPATGEFVIPDLLGGSQTLMIGKTLWNEFFANRDWPVSSAVAVILLLLLVVPMMFFQRAQAKAQEEGR</sequence>
<feature type="transmembrane region" description="Helical" evidence="8">
    <location>
        <begin position="233"/>
        <end position="257"/>
    </location>
</feature>
<evidence type="ECO:0000313" key="11">
    <source>
        <dbReference type="Proteomes" id="UP000193083"/>
    </source>
</evidence>
<keyword evidence="3 8" id="KW-0813">Transport</keyword>
<dbReference type="RefSeq" id="WP_085464189.1">
    <property type="nucleotide sequence ID" value="NZ_FXBL01000004.1"/>
</dbReference>
<dbReference type="InterPro" id="IPR035906">
    <property type="entry name" value="MetI-like_sf"/>
</dbReference>
<protein>
    <submittedName>
        <fullName evidence="10">Putrescine transport system permease protein</fullName>
    </submittedName>
</protein>
<evidence type="ECO:0000256" key="6">
    <source>
        <dbReference type="ARBA" id="ARBA00022989"/>
    </source>
</evidence>
<proteinExistence type="inferred from homology"/>
<feature type="domain" description="ABC transmembrane type-1" evidence="9">
    <location>
        <begin position="104"/>
        <end position="310"/>
    </location>
</feature>
<reference evidence="10 11" key="1">
    <citation type="submission" date="2017-04" db="EMBL/GenBank/DDBJ databases">
        <authorList>
            <person name="Afonso C.L."/>
            <person name="Miller P.J."/>
            <person name="Scott M.A."/>
            <person name="Spackman E."/>
            <person name="Goraichik I."/>
            <person name="Dimitrov K.M."/>
            <person name="Suarez D.L."/>
            <person name="Swayne D.E."/>
        </authorList>
    </citation>
    <scope>NUCLEOTIDE SEQUENCE [LARGE SCALE GENOMIC DNA]</scope>
    <source>
        <strain evidence="10 11">B5P</strain>
    </source>
</reference>
<keyword evidence="6 8" id="KW-1133">Transmembrane helix</keyword>
<dbReference type="PANTHER" id="PTHR42929">
    <property type="entry name" value="INNER MEMBRANE ABC TRANSPORTER PERMEASE PROTEIN YDCU-RELATED-RELATED"/>
    <property type="match status" value="1"/>
</dbReference>
<dbReference type="CDD" id="cd06261">
    <property type="entry name" value="TM_PBP2"/>
    <property type="match status" value="1"/>
</dbReference>
<comment type="subcellular location">
    <subcellularLocation>
        <location evidence="1 8">Cell membrane</location>
        <topology evidence="1 8">Multi-pass membrane protein</topology>
    </subcellularLocation>
</comment>
<feature type="transmembrane region" description="Helical" evidence="8">
    <location>
        <begin position="103"/>
        <end position="127"/>
    </location>
</feature>
<evidence type="ECO:0000256" key="2">
    <source>
        <dbReference type="ARBA" id="ARBA00007069"/>
    </source>
</evidence>
<dbReference type="EMBL" id="FXBL01000004">
    <property type="protein sequence ID" value="SMH39561.1"/>
    <property type="molecule type" value="Genomic_DNA"/>
</dbReference>
<keyword evidence="4" id="KW-1003">Cell membrane</keyword>
<dbReference type="Gene3D" id="1.10.3720.10">
    <property type="entry name" value="MetI-like"/>
    <property type="match status" value="1"/>
</dbReference>
<feature type="transmembrane region" description="Helical" evidence="8">
    <location>
        <begin position="139"/>
        <end position="160"/>
    </location>
</feature>
<feature type="transmembrane region" description="Helical" evidence="8">
    <location>
        <begin position="37"/>
        <end position="56"/>
    </location>
</feature>
<gene>
    <name evidence="10" type="ORF">SAMN02982922_2181</name>
</gene>
<name>A0A1X7NNN3_9HYPH</name>
<evidence type="ECO:0000256" key="8">
    <source>
        <dbReference type="RuleBase" id="RU363032"/>
    </source>
</evidence>
<comment type="similarity">
    <text evidence="2">Belongs to the binding-protein-dependent transport system permease family. CysTW subfamily.</text>
</comment>
<organism evidence="10 11">
    <name type="scientific">Mesorhizobium australicum</name>
    <dbReference type="NCBI Taxonomy" id="536018"/>
    <lineage>
        <taxon>Bacteria</taxon>
        <taxon>Pseudomonadati</taxon>
        <taxon>Pseudomonadota</taxon>
        <taxon>Alphaproteobacteria</taxon>
        <taxon>Hyphomicrobiales</taxon>
        <taxon>Phyllobacteriaceae</taxon>
        <taxon>Mesorhizobium</taxon>
    </lineage>
</organism>
<dbReference type="GO" id="GO:0005886">
    <property type="term" value="C:plasma membrane"/>
    <property type="evidence" value="ECO:0007669"/>
    <property type="project" value="UniProtKB-SubCell"/>
</dbReference>
<evidence type="ECO:0000256" key="3">
    <source>
        <dbReference type="ARBA" id="ARBA00022448"/>
    </source>
</evidence>
<keyword evidence="11" id="KW-1185">Reference proteome</keyword>
<feature type="transmembrane region" description="Helical" evidence="8">
    <location>
        <begin position="191"/>
        <end position="212"/>
    </location>
</feature>
<evidence type="ECO:0000259" key="9">
    <source>
        <dbReference type="PROSITE" id="PS50928"/>
    </source>
</evidence>
<dbReference type="PANTHER" id="PTHR42929:SF3">
    <property type="entry name" value="PUTRESCINE TRANSPORT SYSTEM PERMEASE PROTEIN POTH"/>
    <property type="match status" value="1"/>
</dbReference>
<evidence type="ECO:0000256" key="7">
    <source>
        <dbReference type="ARBA" id="ARBA00023136"/>
    </source>
</evidence>
<evidence type="ECO:0000256" key="5">
    <source>
        <dbReference type="ARBA" id="ARBA00022692"/>
    </source>
</evidence>
<evidence type="ECO:0000256" key="1">
    <source>
        <dbReference type="ARBA" id="ARBA00004651"/>
    </source>
</evidence>
<dbReference type="Pfam" id="PF00528">
    <property type="entry name" value="BPD_transp_1"/>
    <property type="match status" value="1"/>
</dbReference>
<dbReference type="InterPro" id="IPR000515">
    <property type="entry name" value="MetI-like"/>
</dbReference>
<feature type="transmembrane region" description="Helical" evidence="8">
    <location>
        <begin position="289"/>
        <end position="310"/>
    </location>
</feature>
<dbReference type="SUPFAM" id="SSF161098">
    <property type="entry name" value="MetI-like"/>
    <property type="match status" value="1"/>
</dbReference>
<dbReference type="GO" id="GO:0055085">
    <property type="term" value="P:transmembrane transport"/>
    <property type="evidence" value="ECO:0007669"/>
    <property type="project" value="InterPro"/>
</dbReference>
<dbReference type="AlphaFoldDB" id="A0A1X7NNN3"/>
<keyword evidence="5 8" id="KW-0812">Transmembrane</keyword>
<dbReference type="Proteomes" id="UP000193083">
    <property type="component" value="Unassembled WGS sequence"/>
</dbReference>
<evidence type="ECO:0000313" key="10">
    <source>
        <dbReference type="EMBL" id="SMH39561.1"/>
    </source>
</evidence>
<dbReference type="OrthoDB" id="9807047at2"/>
<dbReference type="PROSITE" id="PS50928">
    <property type="entry name" value="ABC_TM1"/>
    <property type="match status" value="1"/>
</dbReference>
<evidence type="ECO:0000256" key="4">
    <source>
        <dbReference type="ARBA" id="ARBA00022475"/>
    </source>
</evidence>
<accession>A0A1X7NNN3</accession>